<dbReference type="PROSITE" id="PS00086">
    <property type="entry name" value="CYTOCHROME_P450"/>
    <property type="match status" value="1"/>
</dbReference>
<dbReference type="SUPFAM" id="SSF48264">
    <property type="entry name" value="Cytochrome P450"/>
    <property type="match status" value="1"/>
</dbReference>
<dbReference type="PRINTS" id="PR00463">
    <property type="entry name" value="EP450I"/>
</dbReference>
<evidence type="ECO:0000256" key="1">
    <source>
        <dbReference type="ARBA" id="ARBA00001971"/>
    </source>
</evidence>
<dbReference type="InterPro" id="IPR001128">
    <property type="entry name" value="Cyt_P450"/>
</dbReference>
<dbReference type="InterPro" id="IPR017972">
    <property type="entry name" value="Cyt_P450_CS"/>
</dbReference>
<keyword evidence="3" id="KW-0560">Oxidoreductase</keyword>
<evidence type="ECO:0000313" key="5">
    <source>
        <dbReference type="Proteomes" id="UP001201161"/>
    </source>
</evidence>
<name>A0ABS9HA66_9ACTN</name>
<dbReference type="EMBL" id="JAKJHZ010000007">
    <property type="protein sequence ID" value="MCF6378105.1"/>
    <property type="molecule type" value="Genomic_DNA"/>
</dbReference>
<dbReference type="CDD" id="cd00302">
    <property type="entry name" value="cytochrome_P450"/>
    <property type="match status" value="1"/>
</dbReference>
<evidence type="ECO:0000256" key="3">
    <source>
        <dbReference type="RuleBase" id="RU000461"/>
    </source>
</evidence>
<proteinExistence type="inferred from homology"/>
<sequence>MGNLRAYEEDRLGFLQRVAENYGPISAFDRRTTVLSDAGLARRVLGELAGTAVIRNNVLQEPIPVGEVASWPVARRLMNPVLRKRVIDQRRSQIVRLAVDHVRSSGARFFDAVEYWEPFTSRTAADYFLGEDGGRVPALVRDLLASLPAVAGNVFALPAAVPTPSRRRVRNAFAELRAHLLPPLTARARDPQSYDDAAGNLVRRAAQMEPRPGLDRLVNVLIGNLLASYTVPAAGLAWATWALSQHPEWITRVREEAPRALAPPDTANAQMPHTTGVLMESFRLYPPTWLLTRQLSSGAIVGGYALPAGQTIMTSPFVLHRDPANFDDPQSFAPERWGPGGNADPANFFGFGHGPRGCPGRDLAIISCSSALAALVSQADFEVTGDPTPNPRFILRPRALRIEVKVRRVG</sequence>
<dbReference type="PANTHER" id="PTHR24305:SF166">
    <property type="entry name" value="CYTOCHROME P450 12A4, MITOCHONDRIAL-RELATED"/>
    <property type="match status" value="1"/>
</dbReference>
<accession>A0ABS9HA66</accession>
<dbReference type="InterPro" id="IPR050121">
    <property type="entry name" value="Cytochrome_P450_monoxygenase"/>
</dbReference>
<evidence type="ECO:0000313" key="4">
    <source>
        <dbReference type="EMBL" id="MCF6378105.1"/>
    </source>
</evidence>
<keyword evidence="3" id="KW-0503">Monooxygenase</keyword>
<organism evidence="4 5">
    <name type="scientific">Nocardioides potassii</name>
    <dbReference type="NCBI Taxonomy" id="2911371"/>
    <lineage>
        <taxon>Bacteria</taxon>
        <taxon>Bacillati</taxon>
        <taxon>Actinomycetota</taxon>
        <taxon>Actinomycetes</taxon>
        <taxon>Propionibacteriales</taxon>
        <taxon>Nocardioidaceae</taxon>
        <taxon>Nocardioides</taxon>
    </lineage>
</organism>
<evidence type="ECO:0000256" key="2">
    <source>
        <dbReference type="ARBA" id="ARBA00010617"/>
    </source>
</evidence>
<dbReference type="Pfam" id="PF00067">
    <property type="entry name" value="p450"/>
    <property type="match status" value="1"/>
</dbReference>
<reference evidence="4 5" key="1">
    <citation type="submission" date="2022-01" db="EMBL/GenBank/DDBJ databases">
        <title>Nocardioides sp. nov., an actinomycete isolated from mining soil.</title>
        <authorList>
            <person name="Liu L."/>
        </authorList>
    </citation>
    <scope>NUCLEOTIDE SEQUENCE [LARGE SCALE GENOMIC DNA]</scope>
    <source>
        <strain evidence="4 5">KLBMP 9356</strain>
    </source>
</reference>
<keyword evidence="3" id="KW-0408">Iron</keyword>
<dbReference type="InterPro" id="IPR002401">
    <property type="entry name" value="Cyt_P450_E_grp-I"/>
</dbReference>
<keyword evidence="5" id="KW-1185">Reference proteome</keyword>
<comment type="similarity">
    <text evidence="2 3">Belongs to the cytochrome P450 family.</text>
</comment>
<dbReference type="Proteomes" id="UP001201161">
    <property type="component" value="Unassembled WGS sequence"/>
</dbReference>
<dbReference type="InterPro" id="IPR036396">
    <property type="entry name" value="Cyt_P450_sf"/>
</dbReference>
<keyword evidence="3" id="KW-0479">Metal-binding</keyword>
<comment type="caution">
    <text evidence="4">The sequence shown here is derived from an EMBL/GenBank/DDBJ whole genome shotgun (WGS) entry which is preliminary data.</text>
</comment>
<gene>
    <name evidence="4" type="ORF">L2K70_10875</name>
</gene>
<protein>
    <submittedName>
        <fullName evidence="4">Cytochrome P450</fullName>
    </submittedName>
</protein>
<comment type="cofactor">
    <cofactor evidence="1">
        <name>heme</name>
        <dbReference type="ChEBI" id="CHEBI:30413"/>
    </cofactor>
</comment>
<dbReference type="PANTHER" id="PTHR24305">
    <property type="entry name" value="CYTOCHROME P450"/>
    <property type="match status" value="1"/>
</dbReference>
<dbReference type="Gene3D" id="1.10.630.10">
    <property type="entry name" value="Cytochrome P450"/>
    <property type="match status" value="1"/>
</dbReference>
<keyword evidence="3" id="KW-0349">Heme</keyword>